<evidence type="ECO:0000313" key="4">
    <source>
        <dbReference type="Proteomes" id="UP000184356"/>
    </source>
</evidence>
<protein>
    <recommendedName>
        <fullName evidence="2">Nucleoside phosphorylase domain-containing protein</fullName>
    </recommendedName>
</protein>
<keyword evidence="1" id="KW-0732">Signal</keyword>
<reference evidence="4" key="1">
    <citation type="journal article" date="2017" name="Genome Biol.">
        <title>Comparative genomics reveals high biological diversity and specific adaptations in the industrially and medically important fungal genus Aspergillus.</title>
        <authorList>
            <person name="de Vries R.P."/>
            <person name="Riley R."/>
            <person name="Wiebenga A."/>
            <person name="Aguilar-Osorio G."/>
            <person name="Amillis S."/>
            <person name="Uchima C.A."/>
            <person name="Anderluh G."/>
            <person name="Asadollahi M."/>
            <person name="Askin M."/>
            <person name="Barry K."/>
            <person name="Battaglia E."/>
            <person name="Bayram O."/>
            <person name="Benocci T."/>
            <person name="Braus-Stromeyer S.A."/>
            <person name="Caldana C."/>
            <person name="Canovas D."/>
            <person name="Cerqueira G.C."/>
            <person name="Chen F."/>
            <person name="Chen W."/>
            <person name="Choi C."/>
            <person name="Clum A."/>
            <person name="Dos Santos R.A."/>
            <person name="Damasio A.R."/>
            <person name="Diallinas G."/>
            <person name="Emri T."/>
            <person name="Fekete E."/>
            <person name="Flipphi M."/>
            <person name="Freyberg S."/>
            <person name="Gallo A."/>
            <person name="Gournas C."/>
            <person name="Habgood R."/>
            <person name="Hainaut M."/>
            <person name="Harispe M.L."/>
            <person name="Henrissat B."/>
            <person name="Hilden K.S."/>
            <person name="Hope R."/>
            <person name="Hossain A."/>
            <person name="Karabika E."/>
            <person name="Karaffa L."/>
            <person name="Karanyi Z."/>
            <person name="Krasevec N."/>
            <person name="Kuo A."/>
            <person name="Kusch H."/>
            <person name="LaButti K."/>
            <person name="Lagendijk E.L."/>
            <person name="Lapidus A."/>
            <person name="Levasseur A."/>
            <person name="Lindquist E."/>
            <person name="Lipzen A."/>
            <person name="Logrieco A.F."/>
            <person name="MacCabe A."/>
            <person name="Maekelae M.R."/>
            <person name="Malavazi I."/>
            <person name="Melin P."/>
            <person name="Meyer V."/>
            <person name="Mielnichuk N."/>
            <person name="Miskei M."/>
            <person name="Molnar A.P."/>
            <person name="Mule G."/>
            <person name="Ngan C.Y."/>
            <person name="Orejas M."/>
            <person name="Orosz E."/>
            <person name="Ouedraogo J.P."/>
            <person name="Overkamp K.M."/>
            <person name="Park H.-S."/>
            <person name="Perrone G."/>
            <person name="Piumi F."/>
            <person name="Punt P.J."/>
            <person name="Ram A.F."/>
            <person name="Ramon A."/>
            <person name="Rauscher S."/>
            <person name="Record E."/>
            <person name="Riano-Pachon D.M."/>
            <person name="Robert V."/>
            <person name="Roehrig J."/>
            <person name="Ruller R."/>
            <person name="Salamov A."/>
            <person name="Salih N.S."/>
            <person name="Samson R.A."/>
            <person name="Sandor E."/>
            <person name="Sanguinetti M."/>
            <person name="Schuetze T."/>
            <person name="Sepcic K."/>
            <person name="Shelest E."/>
            <person name="Sherlock G."/>
            <person name="Sophianopoulou V."/>
            <person name="Squina F.M."/>
            <person name="Sun H."/>
            <person name="Susca A."/>
            <person name="Todd R.B."/>
            <person name="Tsang A."/>
            <person name="Unkles S.E."/>
            <person name="van de Wiele N."/>
            <person name="van Rossen-Uffink D."/>
            <person name="Oliveira J.V."/>
            <person name="Vesth T.C."/>
            <person name="Visser J."/>
            <person name="Yu J.-H."/>
            <person name="Zhou M."/>
            <person name="Andersen M.R."/>
            <person name="Archer D.B."/>
            <person name="Baker S.E."/>
            <person name="Benoit I."/>
            <person name="Brakhage A.A."/>
            <person name="Braus G.H."/>
            <person name="Fischer R."/>
            <person name="Frisvad J.C."/>
            <person name="Goldman G.H."/>
            <person name="Houbraken J."/>
            <person name="Oakley B."/>
            <person name="Pocsi I."/>
            <person name="Scazzocchio C."/>
            <person name="Seiboth B."/>
            <person name="vanKuyk P.A."/>
            <person name="Wortman J."/>
            <person name="Dyer P.S."/>
            <person name="Grigoriev I.V."/>
        </authorList>
    </citation>
    <scope>NUCLEOTIDE SEQUENCE [LARGE SCALE GENOMIC DNA]</scope>
    <source>
        <strain evidence="4">CBS 593.65</strain>
    </source>
</reference>
<accession>A0A1L9T529</accession>
<organism evidence="3 4">
    <name type="scientific">Aspergillus sydowii CBS 593.65</name>
    <dbReference type="NCBI Taxonomy" id="1036612"/>
    <lineage>
        <taxon>Eukaryota</taxon>
        <taxon>Fungi</taxon>
        <taxon>Dikarya</taxon>
        <taxon>Ascomycota</taxon>
        <taxon>Pezizomycotina</taxon>
        <taxon>Eurotiomycetes</taxon>
        <taxon>Eurotiomycetidae</taxon>
        <taxon>Eurotiales</taxon>
        <taxon>Aspergillaceae</taxon>
        <taxon>Aspergillus</taxon>
        <taxon>Aspergillus subgen. Nidulantes</taxon>
    </lineage>
</organism>
<evidence type="ECO:0000259" key="2">
    <source>
        <dbReference type="Pfam" id="PF01048"/>
    </source>
</evidence>
<dbReference type="EMBL" id="KV878594">
    <property type="protein sequence ID" value="OJJ54505.1"/>
    <property type="molecule type" value="Genomic_DNA"/>
</dbReference>
<feature type="chain" id="PRO_5012092393" description="Nucleoside phosphorylase domain-containing protein" evidence="1">
    <location>
        <begin position="24"/>
        <end position="357"/>
    </location>
</feature>
<evidence type="ECO:0000313" key="3">
    <source>
        <dbReference type="EMBL" id="OJJ54505.1"/>
    </source>
</evidence>
<dbReference type="InterPro" id="IPR000845">
    <property type="entry name" value="Nucleoside_phosphorylase_d"/>
</dbReference>
<name>A0A1L9T529_9EURO</name>
<dbReference type="PANTHER" id="PTHR46082">
    <property type="entry name" value="ATP/GTP-BINDING PROTEIN-RELATED"/>
    <property type="match status" value="1"/>
</dbReference>
<dbReference type="VEuPathDB" id="FungiDB:ASPSYDRAFT_466973"/>
<dbReference type="PANTHER" id="PTHR46082:SF6">
    <property type="entry name" value="AAA+ ATPASE DOMAIN-CONTAINING PROTEIN-RELATED"/>
    <property type="match status" value="1"/>
</dbReference>
<dbReference type="GO" id="GO:0009116">
    <property type="term" value="P:nucleoside metabolic process"/>
    <property type="evidence" value="ECO:0007669"/>
    <property type="project" value="InterPro"/>
</dbReference>
<dbReference type="SUPFAM" id="SSF53167">
    <property type="entry name" value="Purine and uridine phosphorylases"/>
    <property type="match status" value="1"/>
</dbReference>
<dbReference type="GeneID" id="63763362"/>
<dbReference type="AlphaFoldDB" id="A0A1L9T529"/>
<dbReference type="RefSeq" id="XP_040698311.1">
    <property type="nucleotide sequence ID" value="XM_040847289.1"/>
</dbReference>
<dbReference type="InterPro" id="IPR053137">
    <property type="entry name" value="NLR-like"/>
</dbReference>
<dbReference type="Gene3D" id="3.40.50.1580">
    <property type="entry name" value="Nucleoside phosphorylase domain"/>
    <property type="match status" value="1"/>
</dbReference>
<evidence type="ECO:0000256" key="1">
    <source>
        <dbReference type="SAM" id="SignalP"/>
    </source>
</evidence>
<keyword evidence="4" id="KW-1185">Reference proteome</keyword>
<sequence length="357" mass="39335">MAPRTRNDFTIAIICALPVEADAVVALFDETYGRLGKPYGKVPGDANTYVNGRIGKHNVVLCRMPGPGKRIAAAVATSLRISYRQIKLALVVGACSGAPSISGKNLYLGDVLISDALVEYDFGRQHSWGFERKTGVKDILGRPNPEIRAFLHAFRCSQPRRELECDASRYLETLQRNQARYSHPRVPDVLFEASYPHNHRARDYSAHCSCSETNSLDGMCNDARMKDCDKLGCFGGPVVRRRDVTAAPKPSLHIGSIASLDAVVRSAKQRDEIIYKEDVAGFEMEGSGVWERLPTVVIKGVDGYADGHRSRQWQAYAAATAASAAKAFLGFWESEDDATRKGHSSIRFPKGLLFRGR</sequence>
<gene>
    <name evidence="3" type="ORF">ASPSYDRAFT_466973</name>
</gene>
<dbReference type="OrthoDB" id="1658288at2759"/>
<dbReference type="Pfam" id="PF01048">
    <property type="entry name" value="PNP_UDP_1"/>
    <property type="match status" value="1"/>
</dbReference>
<dbReference type="GO" id="GO:0003824">
    <property type="term" value="F:catalytic activity"/>
    <property type="evidence" value="ECO:0007669"/>
    <property type="project" value="InterPro"/>
</dbReference>
<proteinExistence type="predicted"/>
<dbReference type="STRING" id="1036612.A0A1L9T529"/>
<dbReference type="Proteomes" id="UP000184356">
    <property type="component" value="Unassembled WGS sequence"/>
</dbReference>
<dbReference type="InterPro" id="IPR035994">
    <property type="entry name" value="Nucleoside_phosphorylase_sf"/>
</dbReference>
<feature type="domain" description="Nucleoside phosphorylase" evidence="2">
    <location>
        <begin position="10"/>
        <end position="133"/>
    </location>
</feature>
<feature type="signal peptide" evidence="1">
    <location>
        <begin position="1"/>
        <end position="23"/>
    </location>
</feature>